<sequence length="182" mass="21348">MKLLLLVKLLKIVKSIDVPGPIFVSKITYIIGLETYEQRKILKNIYLCFNEKVDEKTLLFVAASLHNTSNFTVFSLPRMWDKYKSRGLLQICFKRNYQKLTDLSSTFNYVKTPNMLNSTDKIVIGDCIRFFEYKLSNCYTFENYVESMGLGEYENIKCRSDILNFKGIYIKLCEAFLVKLYN</sequence>
<dbReference type="GeneID" id="90543051"/>
<evidence type="ECO:0000256" key="1">
    <source>
        <dbReference type="SAM" id="SignalP"/>
    </source>
</evidence>
<feature type="chain" id="PRO_5043354499" evidence="1">
    <location>
        <begin position="16"/>
        <end position="182"/>
    </location>
</feature>
<dbReference type="KEGG" id="vnx:VNE69_12189"/>
<keyword evidence="3" id="KW-1185">Reference proteome</keyword>
<dbReference type="Proteomes" id="UP001334084">
    <property type="component" value="Chromosome 12"/>
</dbReference>
<dbReference type="AlphaFoldDB" id="A0AAX4JGW5"/>
<accession>A0AAX4JGW5</accession>
<evidence type="ECO:0000313" key="2">
    <source>
        <dbReference type="EMBL" id="WUR05204.1"/>
    </source>
</evidence>
<feature type="signal peptide" evidence="1">
    <location>
        <begin position="1"/>
        <end position="15"/>
    </location>
</feature>
<evidence type="ECO:0000313" key="3">
    <source>
        <dbReference type="Proteomes" id="UP001334084"/>
    </source>
</evidence>
<name>A0AAX4JGW5_9MICR</name>
<reference evidence="2" key="1">
    <citation type="journal article" date="2024" name="BMC Genomics">
        <title>Functional annotation of a divergent genome using sequence and structure-based similarity.</title>
        <authorList>
            <person name="Svedberg D."/>
            <person name="Winiger R.R."/>
            <person name="Berg A."/>
            <person name="Sharma H."/>
            <person name="Tellgren-Roth C."/>
            <person name="Debrunner-Vossbrinck B.A."/>
            <person name="Vossbrinck C.R."/>
            <person name="Barandun J."/>
        </authorList>
    </citation>
    <scope>NUCLEOTIDE SEQUENCE</scope>
    <source>
        <strain evidence="2">Illinois isolate</strain>
    </source>
</reference>
<dbReference type="RefSeq" id="XP_065331349.1">
    <property type="nucleotide sequence ID" value="XM_065475277.1"/>
</dbReference>
<keyword evidence="1" id="KW-0732">Signal</keyword>
<proteinExistence type="predicted"/>
<dbReference type="EMBL" id="CP142737">
    <property type="protein sequence ID" value="WUR05204.1"/>
    <property type="molecule type" value="Genomic_DNA"/>
</dbReference>
<protein>
    <submittedName>
        <fullName evidence="2">Spore wall protein 25-like</fullName>
    </submittedName>
</protein>
<gene>
    <name evidence="2" type="ORF">VNE69_12189</name>
</gene>
<organism evidence="2 3">
    <name type="scientific">Vairimorpha necatrix</name>
    <dbReference type="NCBI Taxonomy" id="6039"/>
    <lineage>
        <taxon>Eukaryota</taxon>
        <taxon>Fungi</taxon>
        <taxon>Fungi incertae sedis</taxon>
        <taxon>Microsporidia</taxon>
        <taxon>Nosematidae</taxon>
        <taxon>Vairimorpha</taxon>
    </lineage>
</organism>